<evidence type="ECO:0000313" key="1">
    <source>
        <dbReference type="EMBL" id="KAJ9051719.1"/>
    </source>
</evidence>
<proteinExistence type="predicted"/>
<sequence length="90" mass="10347">MYGSALATIPGPWLCKVTSLYAQYYIYKGQLHTFLKDLHDQYGPIVHFTPNQVSVISEQSVDKLYKTYKFKKSAFYKAFEYGGDNIFSVS</sequence>
<protein>
    <submittedName>
        <fullName evidence="1">Uncharacterized protein</fullName>
    </submittedName>
</protein>
<reference evidence="1" key="1">
    <citation type="submission" date="2022-04" db="EMBL/GenBank/DDBJ databases">
        <title>Genome of the entomopathogenic fungus Entomophthora muscae.</title>
        <authorList>
            <person name="Elya C."/>
            <person name="Lovett B.R."/>
            <person name="Lee E."/>
            <person name="Macias A.M."/>
            <person name="Hajek A.E."/>
            <person name="De Bivort B.L."/>
            <person name="Kasson M.T."/>
            <person name="De Fine Licht H.H."/>
            <person name="Stajich J.E."/>
        </authorList>
    </citation>
    <scope>NUCLEOTIDE SEQUENCE</scope>
    <source>
        <strain evidence="1">Berkeley</strain>
    </source>
</reference>
<name>A0ACC2RNT6_9FUNG</name>
<dbReference type="Proteomes" id="UP001165960">
    <property type="component" value="Unassembled WGS sequence"/>
</dbReference>
<organism evidence="1 2">
    <name type="scientific">Entomophthora muscae</name>
    <dbReference type="NCBI Taxonomy" id="34485"/>
    <lineage>
        <taxon>Eukaryota</taxon>
        <taxon>Fungi</taxon>
        <taxon>Fungi incertae sedis</taxon>
        <taxon>Zoopagomycota</taxon>
        <taxon>Entomophthoromycotina</taxon>
        <taxon>Entomophthoromycetes</taxon>
        <taxon>Entomophthorales</taxon>
        <taxon>Entomophthoraceae</taxon>
        <taxon>Entomophthora</taxon>
    </lineage>
</organism>
<evidence type="ECO:0000313" key="2">
    <source>
        <dbReference type="Proteomes" id="UP001165960"/>
    </source>
</evidence>
<keyword evidence="2" id="KW-1185">Reference proteome</keyword>
<accession>A0ACC2RNT6</accession>
<gene>
    <name evidence="1" type="ORF">DSO57_1001985</name>
</gene>
<dbReference type="EMBL" id="QTSX02007104">
    <property type="protein sequence ID" value="KAJ9051719.1"/>
    <property type="molecule type" value="Genomic_DNA"/>
</dbReference>
<comment type="caution">
    <text evidence="1">The sequence shown here is derived from an EMBL/GenBank/DDBJ whole genome shotgun (WGS) entry which is preliminary data.</text>
</comment>